<sequence>MQAKKRIAKSGVIAHLLAEPYRYQFVQAVRILLCWLRRQDVSYAQAFSQILRFKNSASLSFPASEIEQLSLDENEQLSLTPTFMRFLGVGGTLPLHYSERIAAYRWSSKDPGASAFLDIFSHRMVVLYYQAWEKYRLESSLQTQAKDAQLPLLTALAGVQRSALPSSAETDAVTQDVAAWYAGLLRCRPVSAQALGRVLAEYCGVPITVQQFAGGWDYLEKNRRSLLGSVNFTLARGATLGLRLWRQDMRVCLHIGPLDPAGLQRFLPRSAGAAALAKMLALFGVPDLQYEVRLILSPPCMTPLLLSSHPSERRHLGWTTFLQTAQGKVRAAEVRYLLPLTCATHL</sequence>
<dbReference type="NCBIfam" id="TIGR03347">
    <property type="entry name" value="VI_chp_1"/>
    <property type="match status" value="1"/>
</dbReference>
<dbReference type="AlphaFoldDB" id="A0A1E8PNH1"/>
<gene>
    <name evidence="1" type="ORF">BA896_015805</name>
</gene>
<dbReference type="Proteomes" id="UP000092634">
    <property type="component" value="Unassembled WGS sequence"/>
</dbReference>
<evidence type="ECO:0008006" key="3">
    <source>
        <dbReference type="Google" id="ProtNLM"/>
    </source>
</evidence>
<reference evidence="1 2" key="1">
    <citation type="submission" date="2016-10" db="EMBL/GenBank/DDBJ databases">
        <title>Updated version of Genome Assembly of Janthinobacterium lividum ERGS5:01.</title>
        <authorList>
            <person name="Kumar R."/>
            <person name="Acharya V."/>
            <person name="Singh D."/>
        </authorList>
    </citation>
    <scope>NUCLEOTIDE SEQUENCE [LARGE SCALE GENOMIC DNA]</scope>
    <source>
        <strain evidence="1 2">ERGS5:01</strain>
    </source>
</reference>
<accession>A0A1E8PNH1</accession>
<dbReference type="PANTHER" id="PTHR35564:SF4">
    <property type="entry name" value="CYTOPLASMIC PROTEIN"/>
    <property type="match status" value="1"/>
</dbReference>
<dbReference type="EMBL" id="MAQB02000006">
    <property type="protein sequence ID" value="OFJ47274.1"/>
    <property type="molecule type" value="Genomic_DNA"/>
</dbReference>
<dbReference type="InterPro" id="IPR010732">
    <property type="entry name" value="T6SS_TssG-like"/>
</dbReference>
<organism evidence="1 2">
    <name type="scientific">Janthinobacterium lividum</name>
    <dbReference type="NCBI Taxonomy" id="29581"/>
    <lineage>
        <taxon>Bacteria</taxon>
        <taxon>Pseudomonadati</taxon>
        <taxon>Pseudomonadota</taxon>
        <taxon>Betaproteobacteria</taxon>
        <taxon>Burkholderiales</taxon>
        <taxon>Oxalobacteraceae</taxon>
        <taxon>Janthinobacterium</taxon>
    </lineage>
</organism>
<proteinExistence type="predicted"/>
<comment type="caution">
    <text evidence="1">The sequence shown here is derived from an EMBL/GenBank/DDBJ whole genome shotgun (WGS) entry which is preliminary data.</text>
</comment>
<dbReference type="Pfam" id="PF06996">
    <property type="entry name" value="T6SS_TssG"/>
    <property type="match status" value="1"/>
</dbReference>
<evidence type="ECO:0000313" key="2">
    <source>
        <dbReference type="Proteomes" id="UP000092634"/>
    </source>
</evidence>
<protein>
    <recommendedName>
        <fullName evidence="3">Type VI secretion system baseplate subunit TssG</fullName>
    </recommendedName>
</protein>
<dbReference type="PANTHER" id="PTHR35564">
    <property type="match status" value="1"/>
</dbReference>
<evidence type="ECO:0000313" key="1">
    <source>
        <dbReference type="EMBL" id="OFJ47274.1"/>
    </source>
</evidence>
<name>A0A1E8PNH1_9BURK</name>